<dbReference type="InterPro" id="IPR003877">
    <property type="entry name" value="SPRY_dom"/>
</dbReference>
<dbReference type="InterPro" id="IPR001870">
    <property type="entry name" value="B30.2/SPRY"/>
</dbReference>
<dbReference type="Gene3D" id="2.60.120.920">
    <property type="match status" value="1"/>
</dbReference>
<evidence type="ECO:0000256" key="2">
    <source>
        <dbReference type="ARBA" id="ARBA00022771"/>
    </source>
</evidence>
<dbReference type="Pfam" id="PF00643">
    <property type="entry name" value="zf-B_box"/>
    <property type="match status" value="1"/>
</dbReference>
<keyword evidence="3" id="KW-0862">Zinc</keyword>
<dbReference type="InterPro" id="IPR017907">
    <property type="entry name" value="Znf_RING_CS"/>
</dbReference>
<dbReference type="SMART" id="SM00184">
    <property type="entry name" value="RING"/>
    <property type="match status" value="1"/>
</dbReference>
<dbReference type="PANTHER" id="PTHR24103">
    <property type="entry name" value="E3 UBIQUITIN-PROTEIN LIGASE TRIM"/>
    <property type="match status" value="1"/>
</dbReference>
<dbReference type="SMART" id="SM00589">
    <property type="entry name" value="PRY"/>
    <property type="match status" value="1"/>
</dbReference>
<dbReference type="SUPFAM" id="SSF49899">
    <property type="entry name" value="Concanavalin A-like lectins/glucanases"/>
    <property type="match status" value="1"/>
</dbReference>
<feature type="coiled-coil region" evidence="5">
    <location>
        <begin position="185"/>
        <end position="231"/>
    </location>
</feature>
<dbReference type="InterPro" id="IPR006574">
    <property type="entry name" value="PRY"/>
</dbReference>
<feature type="domain" description="B30.2/SPRY" evidence="8">
    <location>
        <begin position="273"/>
        <end position="462"/>
    </location>
</feature>
<sequence length="462" mass="52467">MSSRSEEDLSCPVCHDIFKDPVLLSCSHSFCRDCLQSWWREKQTQDCAVCKEKALQSDPPRNLALKNLCETFLQERDQRASAGSESLCSLHSEKLKLFCLDHQQPVCVVCLHSKSHADHRFRPIDEAAQDHKEELQKSLKPLQEKLKLLEQVKGNCDQTAEHIKVQVQHTERQIKEQFKKLHQFLQEEEEARITALREEEELKSQMMKEKIEALSREIAALSHTIRATEEELRAEDVSFLLNYKAAVKRVQQRPLLEDPQLVSGALIDVAKHLGNLTFNIWNKMEEMVSYTPVILDPNSAHPDLVLSEDLTSVRCGEKQKLPDNPERIVNFTSVLGSEGFDSGTHSWDVDVGDSTGWSVGVAAESVQRKGNIQSGIWSIGLANGECRAFSQSAEPVVLSVTEELQQIRVELDWKRGELSFTSLDTDAHIHTFTHTFTERLFPYISNGDEFPIKILPEVDEDG</sequence>
<dbReference type="InterPro" id="IPR050143">
    <property type="entry name" value="TRIM/RBCC"/>
</dbReference>
<dbReference type="RefSeq" id="XP_018518359.1">
    <property type="nucleotide sequence ID" value="XM_018662843.2"/>
</dbReference>
<dbReference type="Proteomes" id="UP000694890">
    <property type="component" value="Linkage group LG12"/>
</dbReference>
<evidence type="ECO:0000259" key="7">
    <source>
        <dbReference type="PROSITE" id="PS50119"/>
    </source>
</evidence>
<evidence type="ECO:0000256" key="4">
    <source>
        <dbReference type="PROSITE-ProRule" id="PRU00024"/>
    </source>
</evidence>
<dbReference type="SUPFAM" id="SSF57850">
    <property type="entry name" value="RING/U-box"/>
    <property type="match status" value="1"/>
</dbReference>
<keyword evidence="2 4" id="KW-0863">Zinc-finger</keyword>
<evidence type="ECO:0000256" key="1">
    <source>
        <dbReference type="ARBA" id="ARBA00022723"/>
    </source>
</evidence>
<name>A0AAJ7PD23_LATCA</name>
<feature type="domain" description="RING-type" evidence="6">
    <location>
        <begin position="11"/>
        <end position="51"/>
    </location>
</feature>
<dbReference type="PROSITE" id="PS00518">
    <property type="entry name" value="ZF_RING_1"/>
    <property type="match status" value="1"/>
</dbReference>
<evidence type="ECO:0000256" key="3">
    <source>
        <dbReference type="ARBA" id="ARBA00022833"/>
    </source>
</evidence>
<evidence type="ECO:0000256" key="5">
    <source>
        <dbReference type="SAM" id="Coils"/>
    </source>
</evidence>
<organism evidence="9 10">
    <name type="scientific">Lates calcarifer</name>
    <name type="common">Barramundi</name>
    <name type="synonym">Holocentrus calcarifer</name>
    <dbReference type="NCBI Taxonomy" id="8187"/>
    <lineage>
        <taxon>Eukaryota</taxon>
        <taxon>Metazoa</taxon>
        <taxon>Chordata</taxon>
        <taxon>Craniata</taxon>
        <taxon>Vertebrata</taxon>
        <taxon>Euteleostomi</taxon>
        <taxon>Actinopterygii</taxon>
        <taxon>Neopterygii</taxon>
        <taxon>Teleostei</taxon>
        <taxon>Neoteleostei</taxon>
        <taxon>Acanthomorphata</taxon>
        <taxon>Carangaria</taxon>
        <taxon>Carangaria incertae sedis</taxon>
        <taxon>Centropomidae</taxon>
        <taxon>Lates</taxon>
    </lineage>
</organism>
<proteinExistence type="predicted"/>
<dbReference type="InterPro" id="IPR003879">
    <property type="entry name" value="Butyrophylin_SPRY"/>
</dbReference>
<dbReference type="InterPro" id="IPR043136">
    <property type="entry name" value="B30.2/SPRY_sf"/>
</dbReference>
<dbReference type="Gene3D" id="3.30.40.10">
    <property type="entry name" value="Zinc/RING finger domain, C3HC4 (zinc finger)"/>
    <property type="match status" value="1"/>
</dbReference>
<dbReference type="Pfam" id="PF13445">
    <property type="entry name" value="zf-RING_UBOX"/>
    <property type="match status" value="1"/>
</dbReference>
<dbReference type="PROSITE" id="PS50089">
    <property type="entry name" value="ZF_RING_2"/>
    <property type="match status" value="1"/>
</dbReference>
<keyword evidence="1" id="KW-0479">Metal-binding</keyword>
<gene>
    <name evidence="10" type="primary">LOC108874405</name>
</gene>
<evidence type="ECO:0000259" key="8">
    <source>
        <dbReference type="PROSITE" id="PS50188"/>
    </source>
</evidence>
<dbReference type="AlphaFoldDB" id="A0AAJ7PD23"/>
<accession>A0AAJ7PD23</accession>
<feature type="domain" description="B box-type" evidence="7">
    <location>
        <begin position="83"/>
        <end position="124"/>
    </location>
</feature>
<reference evidence="10" key="1">
    <citation type="submission" date="2025-08" db="UniProtKB">
        <authorList>
            <consortium name="RefSeq"/>
        </authorList>
    </citation>
    <scope>IDENTIFICATION</scope>
    <source>
        <tissue evidence="10">Brain</tissue>
    </source>
</reference>
<dbReference type="SUPFAM" id="SSF57845">
    <property type="entry name" value="B-box zinc-binding domain"/>
    <property type="match status" value="1"/>
</dbReference>
<dbReference type="InterPro" id="IPR013083">
    <property type="entry name" value="Znf_RING/FYVE/PHD"/>
</dbReference>
<dbReference type="InterPro" id="IPR000315">
    <property type="entry name" value="Znf_B-box"/>
</dbReference>
<dbReference type="PRINTS" id="PR01407">
    <property type="entry name" value="BUTYPHLNCDUF"/>
</dbReference>
<dbReference type="GO" id="GO:0008270">
    <property type="term" value="F:zinc ion binding"/>
    <property type="evidence" value="ECO:0007669"/>
    <property type="project" value="UniProtKB-KW"/>
</dbReference>
<dbReference type="SMART" id="SM00449">
    <property type="entry name" value="SPRY"/>
    <property type="match status" value="1"/>
</dbReference>
<keyword evidence="5" id="KW-0175">Coiled coil</keyword>
<evidence type="ECO:0000259" key="6">
    <source>
        <dbReference type="PROSITE" id="PS50089"/>
    </source>
</evidence>
<dbReference type="PROSITE" id="PS50188">
    <property type="entry name" value="B302_SPRY"/>
    <property type="match status" value="1"/>
</dbReference>
<dbReference type="Pfam" id="PF13765">
    <property type="entry name" value="PRY"/>
    <property type="match status" value="1"/>
</dbReference>
<dbReference type="GeneID" id="108874405"/>
<dbReference type="PROSITE" id="PS50119">
    <property type="entry name" value="ZF_BBOX"/>
    <property type="match status" value="1"/>
</dbReference>
<protein>
    <submittedName>
        <fullName evidence="10">Nuclear factor 7, ovary-like</fullName>
    </submittedName>
</protein>
<dbReference type="CDD" id="cd12893">
    <property type="entry name" value="SPRY_PRY_TRIM35"/>
    <property type="match status" value="1"/>
</dbReference>
<dbReference type="InterPro" id="IPR027370">
    <property type="entry name" value="Znf-RING_euk"/>
</dbReference>
<dbReference type="SMART" id="SM00336">
    <property type="entry name" value="BBOX"/>
    <property type="match status" value="1"/>
</dbReference>
<evidence type="ECO:0000313" key="10">
    <source>
        <dbReference type="RefSeq" id="XP_018518359.1"/>
    </source>
</evidence>
<dbReference type="KEGG" id="lcf:108874405"/>
<dbReference type="Gene3D" id="3.30.160.60">
    <property type="entry name" value="Classic Zinc Finger"/>
    <property type="match status" value="1"/>
</dbReference>
<dbReference type="Pfam" id="PF00622">
    <property type="entry name" value="SPRY"/>
    <property type="match status" value="1"/>
</dbReference>
<dbReference type="InterPro" id="IPR001841">
    <property type="entry name" value="Znf_RING"/>
</dbReference>
<dbReference type="InterPro" id="IPR013320">
    <property type="entry name" value="ConA-like_dom_sf"/>
</dbReference>
<evidence type="ECO:0000313" key="9">
    <source>
        <dbReference type="Proteomes" id="UP000694890"/>
    </source>
</evidence>